<dbReference type="InterPro" id="IPR018253">
    <property type="entry name" value="DnaJ_domain_CS"/>
</dbReference>
<evidence type="ECO:0000313" key="3">
    <source>
        <dbReference type="Proteomes" id="UP001497392"/>
    </source>
</evidence>
<dbReference type="SMART" id="SM00271">
    <property type="entry name" value="DnaJ"/>
    <property type="match status" value="1"/>
</dbReference>
<proteinExistence type="predicted"/>
<dbReference type="PROSITE" id="PS00636">
    <property type="entry name" value="DNAJ_1"/>
    <property type="match status" value="1"/>
</dbReference>
<accession>A0ABP1FKF3</accession>
<keyword evidence="3" id="KW-1185">Reference proteome</keyword>
<dbReference type="SUPFAM" id="SSF46565">
    <property type="entry name" value="Chaperone J-domain"/>
    <property type="match status" value="1"/>
</dbReference>
<reference evidence="2 3" key="1">
    <citation type="submission" date="2024-06" db="EMBL/GenBank/DDBJ databases">
        <authorList>
            <person name="Kraege A."/>
            <person name="Thomma B."/>
        </authorList>
    </citation>
    <scope>NUCLEOTIDE SEQUENCE [LARGE SCALE GENOMIC DNA]</scope>
</reference>
<dbReference type="PANTHER" id="PTHR44094">
    <property type="entry name" value="DNAJ HEAT SHOCK N-TERMINAL DOMAIN-CONTAINING PROTEIN"/>
    <property type="match status" value="1"/>
</dbReference>
<dbReference type="PANTHER" id="PTHR44094:SF17">
    <property type="entry name" value="CHAPERONE PROTEIN DNAJ 10"/>
    <property type="match status" value="1"/>
</dbReference>
<dbReference type="InterPro" id="IPR001623">
    <property type="entry name" value="DnaJ_domain"/>
</dbReference>
<dbReference type="CDD" id="cd06257">
    <property type="entry name" value="DnaJ"/>
    <property type="match status" value="1"/>
</dbReference>
<dbReference type="Pfam" id="PF00226">
    <property type="entry name" value="DnaJ"/>
    <property type="match status" value="1"/>
</dbReference>
<name>A0ABP1FKF3_9CHLO</name>
<comment type="caution">
    <text evidence="2">The sequence shown here is derived from an EMBL/GenBank/DDBJ whole genome shotgun (WGS) entry which is preliminary data.</text>
</comment>
<dbReference type="InterPro" id="IPR052423">
    <property type="entry name" value="EMIR"/>
</dbReference>
<dbReference type="Proteomes" id="UP001497392">
    <property type="component" value="Unassembled WGS sequence"/>
</dbReference>
<protein>
    <submittedName>
        <fullName evidence="2">G2442 protein</fullName>
    </submittedName>
</protein>
<feature type="domain" description="J" evidence="1">
    <location>
        <begin position="9"/>
        <end position="74"/>
    </location>
</feature>
<dbReference type="Gene3D" id="1.10.287.110">
    <property type="entry name" value="DnaJ domain"/>
    <property type="match status" value="1"/>
</dbReference>
<dbReference type="PROSITE" id="PS50076">
    <property type="entry name" value="DNAJ_2"/>
    <property type="match status" value="1"/>
</dbReference>
<dbReference type="InterPro" id="IPR036869">
    <property type="entry name" value="J_dom_sf"/>
</dbReference>
<dbReference type="EMBL" id="CAXHTA020000003">
    <property type="protein sequence ID" value="CAL5220428.1"/>
    <property type="molecule type" value="Genomic_DNA"/>
</dbReference>
<gene>
    <name evidence="2" type="primary">g2442</name>
    <name evidence="2" type="ORF">VP750_LOCUS2087</name>
</gene>
<dbReference type="PRINTS" id="PR00625">
    <property type="entry name" value="JDOMAIN"/>
</dbReference>
<organism evidence="2 3">
    <name type="scientific">Coccomyxa viridis</name>
    <dbReference type="NCBI Taxonomy" id="1274662"/>
    <lineage>
        <taxon>Eukaryota</taxon>
        <taxon>Viridiplantae</taxon>
        <taxon>Chlorophyta</taxon>
        <taxon>core chlorophytes</taxon>
        <taxon>Trebouxiophyceae</taxon>
        <taxon>Trebouxiophyceae incertae sedis</taxon>
        <taxon>Coccomyxaceae</taxon>
        <taxon>Coccomyxa</taxon>
    </lineage>
</organism>
<evidence type="ECO:0000259" key="1">
    <source>
        <dbReference type="PROSITE" id="PS50076"/>
    </source>
</evidence>
<sequence length="100" mass="11168">MAHGVRDTEYYDLLGVPTDASDAVIKKAYYHRARVVHPDKNPGNPDAQVQFQQLAAAYQVLSDPVQRKRYDEHGKEGVAAESFIDPAAVFTMLFGRQGVY</sequence>
<evidence type="ECO:0000313" key="2">
    <source>
        <dbReference type="EMBL" id="CAL5220428.1"/>
    </source>
</evidence>